<keyword evidence="2" id="KW-0238">DNA-binding</keyword>
<evidence type="ECO:0000256" key="2">
    <source>
        <dbReference type="ARBA" id="ARBA00023125"/>
    </source>
</evidence>
<dbReference type="InterPro" id="IPR036388">
    <property type="entry name" value="WH-like_DNA-bd_sf"/>
</dbReference>
<reference evidence="7" key="2">
    <citation type="submission" date="2020-09" db="EMBL/GenBank/DDBJ databases">
        <authorList>
            <person name="Sun Q."/>
            <person name="Zhou Y."/>
        </authorList>
    </citation>
    <scope>NUCLEOTIDE SEQUENCE</scope>
    <source>
        <strain evidence="7">CGMCC 1.12785</strain>
    </source>
</reference>
<dbReference type="Pfam" id="PF01614">
    <property type="entry name" value="IclR_C"/>
    <property type="match status" value="1"/>
</dbReference>
<accession>A0A8J2TZY4</accession>
<dbReference type="EMBL" id="BMFY01000012">
    <property type="protein sequence ID" value="GGA22307.1"/>
    <property type="molecule type" value="Genomic_DNA"/>
</dbReference>
<dbReference type="Proteomes" id="UP000616114">
    <property type="component" value="Unassembled WGS sequence"/>
</dbReference>
<dbReference type="SMART" id="SM00346">
    <property type="entry name" value="HTH_ICLR"/>
    <property type="match status" value="1"/>
</dbReference>
<keyword evidence="1" id="KW-0805">Transcription regulation</keyword>
<dbReference type="Pfam" id="PF12802">
    <property type="entry name" value="MarR_2"/>
    <property type="match status" value="1"/>
</dbReference>
<organism evidence="7 8">
    <name type="scientific">Sediminivirga luteola</name>
    <dbReference type="NCBI Taxonomy" id="1774748"/>
    <lineage>
        <taxon>Bacteria</taxon>
        <taxon>Bacillati</taxon>
        <taxon>Actinomycetota</taxon>
        <taxon>Actinomycetes</taxon>
        <taxon>Micrococcales</taxon>
        <taxon>Brevibacteriaceae</taxon>
        <taxon>Sediminivirga</taxon>
    </lineage>
</organism>
<dbReference type="InterPro" id="IPR036390">
    <property type="entry name" value="WH_DNA-bd_sf"/>
</dbReference>
<keyword evidence="8" id="KW-1185">Reference proteome</keyword>
<feature type="region of interest" description="Disordered" evidence="4">
    <location>
        <begin position="253"/>
        <end position="291"/>
    </location>
</feature>
<evidence type="ECO:0000256" key="3">
    <source>
        <dbReference type="ARBA" id="ARBA00023163"/>
    </source>
</evidence>
<dbReference type="AlphaFoldDB" id="A0A8J2TZY4"/>
<keyword evidence="3" id="KW-0804">Transcription</keyword>
<reference evidence="7" key="1">
    <citation type="journal article" date="2014" name="Int. J. Syst. Evol. Microbiol.">
        <title>Complete genome sequence of Corynebacterium casei LMG S-19264T (=DSM 44701T), isolated from a smear-ripened cheese.</title>
        <authorList>
            <consortium name="US DOE Joint Genome Institute (JGI-PGF)"/>
            <person name="Walter F."/>
            <person name="Albersmeier A."/>
            <person name="Kalinowski J."/>
            <person name="Ruckert C."/>
        </authorList>
    </citation>
    <scope>NUCLEOTIDE SEQUENCE</scope>
    <source>
        <strain evidence="7">CGMCC 1.12785</strain>
    </source>
</reference>
<dbReference type="InterPro" id="IPR050707">
    <property type="entry name" value="HTH_MetabolicPath_Reg"/>
</dbReference>
<feature type="domain" description="HTH iclR-type" evidence="5">
    <location>
        <begin position="6"/>
        <end position="71"/>
    </location>
</feature>
<evidence type="ECO:0000313" key="7">
    <source>
        <dbReference type="EMBL" id="GGA22307.1"/>
    </source>
</evidence>
<dbReference type="GO" id="GO:0003700">
    <property type="term" value="F:DNA-binding transcription factor activity"/>
    <property type="evidence" value="ECO:0007669"/>
    <property type="project" value="TreeGrafter"/>
</dbReference>
<evidence type="ECO:0000259" key="6">
    <source>
        <dbReference type="PROSITE" id="PS51078"/>
    </source>
</evidence>
<dbReference type="InterPro" id="IPR029016">
    <property type="entry name" value="GAF-like_dom_sf"/>
</dbReference>
<feature type="compositionally biased region" description="Low complexity" evidence="4">
    <location>
        <begin position="273"/>
        <end position="283"/>
    </location>
</feature>
<sequence>MPETHTSAAEKILAVLDALAASAHAEPAGLTVAELGRAIEREKSVVSRQLKPLVELGLVERDPAGRHRLGWRLFSVAAQAGDQRLLMLAPPVMRKLARGLDERVHLSVRRDSSVLTVLTEGSGHAVQTVNWVGRLSPISCTSSGRALLFDHRAEELEGMFAAGVEPGAGPQAPATAAELIERVAAARERGYAIAVDEFEDGLAGVGAPVRDANGRIIAAINVSGPRYRLHDRLEDAGRHVSQATAYLSRAFAAPPPASASTDRIPVIPPPLQPGSHQQGHQPGAPQPAPSV</sequence>
<evidence type="ECO:0000313" key="8">
    <source>
        <dbReference type="Proteomes" id="UP000616114"/>
    </source>
</evidence>
<dbReference type="InterPro" id="IPR000835">
    <property type="entry name" value="HTH_MarR-typ"/>
</dbReference>
<dbReference type="InterPro" id="IPR011991">
    <property type="entry name" value="ArsR-like_HTH"/>
</dbReference>
<dbReference type="PANTHER" id="PTHR30136:SF24">
    <property type="entry name" value="HTH-TYPE TRANSCRIPTIONAL REPRESSOR ALLR"/>
    <property type="match status" value="1"/>
</dbReference>
<dbReference type="PANTHER" id="PTHR30136">
    <property type="entry name" value="HELIX-TURN-HELIX TRANSCRIPTIONAL REGULATOR, ICLR FAMILY"/>
    <property type="match status" value="1"/>
</dbReference>
<dbReference type="PROSITE" id="PS51077">
    <property type="entry name" value="HTH_ICLR"/>
    <property type="match status" value="1"/>
</dbReference>
<gene>
    <name evidence="7" type="ORF">GCM10011333_26710</name>
</gene>
<dbReference type="SUPFAM" id="SSF55781">
    <property type="entry name" value="GAF domain-like"/>
    <property type="match status" value="1"/>
</dbReference>
<dbReference type="GO" id="GO:0045892">
    <property type="term" value="P:negative regulation of DNA-templated transcription"/>
    <property type="evidence" value="ECO:0007669"/>
    <property type="project" value="TreeGrafter"/>
</dbReference>
<dbReference type="RefSeq" id="WP_188551392.1">
    <property type="nucleotide sequence ID" value="NZ_BMFY01000012.1"/>
</dbReference>
<protein>
    <submittedName>
        <fullName evidence="7">IclR family transcriptional regulator</fullName>
    </submittedName>
</protein>
<comment type="caution">
    <text evidence="7">The sequence shown here is derived from an EMBL/GenBank/DDBJ whole genome shotgun (WGS) entry which is preliminary data.</text>
</comment>
<name>A0A8J2TZY4_9MICO</name>
<dbReference type="GO" id="GO:0003677">
    <property type="term" value="F:DNA binding"/>
    <property type="evidence" value="ECO:0007669"/>
    <property type="project" value="UniProtKB-KW"/>
</dbReference>
<evidence type="ECO:0000256" key="4">
    <source>
        <dbReference type="SAM" id="MobiDB-lite"/>
    </source>
</evidence>
<feature type="domain" description="IclR-ED" evidence="6">
    <location>
        <begin position="72"/>
        <end position="253"/>
    </location>
</feature>
<dbReference type="CDD" id="cd00090">
    <property type="entry name" value="HTH_ARSR"/>
    <property type="match status" value="1"/>
</dbReference>
<dbReference type="InterPro" id="IPR014757">
    <property type="entry name" value="Tscrpt_reg_IclR_C"/>
</dbReference>
<evidence type="ECO:0000256" key="1">
    <source>
        <dbReference type="ARBA" id="ARBA00023015"/>
    </source>
</evidence>
<proteinExistence type="predicted"/>
<evidence type="ECO:0000259" key="5">
    <source>
        <dbReference type="PROSITE" id="PS51077"/>
    </source>
</evidence>
<dbReference type="SUPFAM" id="SSF46785">
    <property type="entry name" value="Winged helix' DNA-binding domain"/>
    <property type="match status" value="1"/>
</dbReference>
<dbReference type="Gene3D" id="3.30.450.40">
    <property type="match status" value="1"/>
</dbReference>
<dbReference type="InterPro" id="IPR005471">
    <property type="entry name" value="Tscrpt_reg_IclR_N"/>
</dbReference>
<dbReference type="PROSITE" id="PS51078">
    <property type="entry name" value="ICLR_ED"/>
    <property type="match status" value="1"/>
</dbReference>
<dbReference type="Gene3D" id="1.10.10.10">
    <property type="entry name" value="Winged helix-like DNA-binding domain superfamily/Winged helix DNA-binding domain"/>
    <property type="match status" value="1"/>
</dbReference>